<evidence type="ECO:0000313" key="9">
    <source>
        <dbReference type="EMBL" id="SMC69739.1"/>
    </source>
</evidence>
<gene>
    <name evidence="9" type="ORF">SAMN02746065_107182</name>
</gene>
<dbReference type="InterPro" id="IPR020616">
    <property type="entry name" value="Thiolase_N"/>
</dbReference>
<dbReference type="InterPro" id="IPR016039">
    <property type="entry name" value="Thiolase-like"/>
</dbReference>
<dbReference type="Gene3D" id="3.40.47.10">
    <property type="match status" value="1"/>
</dbReference>
<reference evidence="9 10" key="1">
    <citation type="submission" date="2017-04" db="EMBL/GenBank/DDBJ databases">
        <authorList>
            <person name="Afonso C.L."/>
            <person name="Miller P.J."/>
            <person name="Scott M.A."/>
            <person name="Spackman E."/>
            <person name="Goraichik I."/>
            <person name="Dimitrov K.M."/>
            <person name="Suarez D.L."/>
            <person name="Swayne D.E."/>
        </authorList>
    </citation>
    <scope>NUCLEOTIDE SEQUENCE [LARGE SCALE GENOMIC DNA]</scope>
    <source>
        <strain evidence="9 10">DSM 3385</strain>
    </source>
</reference>
<dbReference type="SUPFAM" id="SSF53901">
    <property type="entry name" value="Thiolase-like"/>
    <property type="match status" value="2"/>
</dbReference>
<dbReference type="PANTHER" id="PTHR42870:SF1">
    <property type="entry name" value="NON-SPECIFIC LIPID-TRANSFER PROTEIN-LIKE 2"/>
    <property type="match status" value="1"/>
</dbReference>
<dbReference type="OrthoDB" id="9785768at2"/>
<dbReference type="PANTHER" id="PTHR42870">
    <property type="entry name" value="ACETYL-COA C-ACETYLTRANSFERASE"/>
    <property type="match status" value="1"/>
</dbReference>
<protein>
    <recommendedName>
        <fullName evidence="1">propanoyl-CoA C-acyltransferase</fullName>
        <ecNumber evidence="1">2.3.1.176</ecNumber>
    </recommendedName>
    <alternativeName>
        <fullName evidence="6">Propanoyl-CoA C-acyltransferase</fullName>
    </alternativeName>
</protein>
<keyword evidence="5" id="KW-0446">Lipid-binding</keyword>
<proteinExistence type="predicted"/>
<evidence type="ECO:0000259" key="8">
    <source>
        <dbReference type="Pfam" id="PF22691"/>
    </source>
</evidence>
<name>A0A1W2BA01_9BACT</name>
<evidence type="ECO:0000256" key="2">
    <source>
        <dbReference type="ARBA" id="ARBA00022448"/>
    </source>
</evidence>
<keyword evidence="4" id="KW-0445">Lipid transport</keyword>
<keyword evidence="10" id="KW-1185">Reference proteome</keyword>
<keyword evidence="2" id="KW-0813">Transport</keyword>
<evidence type="ECO:0000313" key="10">
    <source>
        <dbReference type="Proteomes" id="UP000192418"/>
    </source>
</evidence>
<dbReference type="InterPro" id="IPR002155">
    <property type="entry name" value="Thiolase"/>
</dbReference>
<dbReference type="RefSeq" id="WP_084068393.1">
    <property type="nucleotide sequence ID" value="NZ_FWXY01000007.1"/>
</dbReference>
<dbReference type="EC" id="2.3.1.176" evidence="1"/>
<dbReference type="GO" id="GO:0008289">
    <property type="term" value="F:lipid binding"/>
    <property type="evidence" value="ECO:0007669"/>
    <property type="project" value="UniProtKB-KW"/>
</dbReference>
<dbReference type="InterPro" id="IPR020613">
    <property type="entry name" value="Thiolase_CS"/>
</dbReference>
<dbReference type="Pfam" id="PF22691">
    <property type="entry name" value="Thiolase_C_1"/>
    <property type="match status" value="1"/>
</dbReference>
<evidence type="ECO:0000256" key="3">
    <source>
        <dbReference type="ARBA" id="ARBA00022679"/>
    </source>
</evidence>
<dbReference type="AlphaFoldDB" id="A0A1W2BA01"/>
<feature type="domain" description="Thiolase C-terminal" evidence="8">
    <location>
        <begin position="287"/>
        <end position="405"/>
    </location>
</feature>
<feature type="domain" description="Thiolase N-terminal" evidence="7">
    <location>
        <begin position="5"/>
        <end position="219"/>
    </location>
</feature>
<keyword evidence="3 9" id="KW-0808">Transferase</keyword>
<accession>A0A1W2BA01</accession>
<dbReference type="PROSITE" id="PS00737">
    <property type="entry name" value="THIOLASE_2"/>
    <property type="match status" value="1"/>
</dbReference>
<organism evidence="9 10">
    <name type="scientific">Desulfocicer vacuolatum DSM 3385</name>
    <dbReference type="NCBI Taxonomy" id="1121400"/>
    <lineage>
        <taxon>Bacteria</taxon>
        <taxon>Pseudomonadati</taxon>
        <taxon>Thermodesulfobacteriota</taxon>
        <taxon>Desulfobacteria</taxon>
        <taxon>Desulfobacterales</taxon>
        <taxon>Desulfobacteraceae</taxon>
        <taxon>Desulfocicer</taxon>
    </lineage>
</organism>
<dbReference type="GO" id="GO:0003988">
    <property type="term" value="F:acetyl-CoA C-acyltransferase activity"/>
    <property type="evidence" value="ECO:0007669"/>
    <property type="project" value="UniProtKB-ARBA"/>
</dbReference>
<dbReference type="GO" id="GO:0006869">
    <property type="term" value="P:lipid transport"/>
    <property type="evidence" value="ECO:0007669"/>
    <property type="project" value="UniProtKB-KW"/>
</dbReference>
<dbReference type="EMBL" id="FWXY01000007">
    <property type="protein sequence ID" value="SMC69739.1"/>
    <property type="molecule type" value="Genomic_DNA"/>
</dbReference>
<evidence type="ECO:0000256" key="5">
    <source>
        <dbReference type="ARBA" id="ARBA00023121"/>
    </source>
</evidence>
<dbReference type="PIRSF" id="PIRSF000429">
    <property type="entry name" value="Ac-CoA_Ac_transf"/>
    <property type="match status" value="1"/>
</dbReference>
<evidence type="ECO:0000256" key="4">
    <source>
        <dbReference type="ARBA" id="ARBA00023055"/>
    </source>
</evidence>
<dbReference type="InterPro" id="IPR055140">
    <property type="entry name" value="Thiolase_C_2"/>
</dbReference>
<dbReference type="Pfam" id="PF00108">
    <property type="entry name" value="Thiolase_N"/>
    <property type="match status" value="1"/>
</dbReference>
<dbReference type="STRING" id="1121400.SAMN02746065_107182"/>
<evidence type="ECO:0000259" key="7">
    <source>
        <dbReference type="Pfam" id="PF00108"/>
    </source>
</evidence>
<dbReference type="Proteomes" id="UP000192418">
    <property type="component" value="Unassembled WGS sequence"/>
</dbReference>
<dbReference type="CDD" id="cd00829">
    <property type="entry name" value="SCP-x_thiolase"/>
    <property type="match status" value="1"/>
</dbReference>
<evidence type="ECO:0000256" key="1">
    <source>
        <dbReference type="ARBA" id="ARBA00012352"/>
    </source>
</evidence>
<sequence length="417" mass="45613">MIDTVYIIGSFSTPFQKWPDKSGKDLTRDALVGALKDAEFTDAGSIESAYFSNCGMGIIWDQDLVRGHCMFAPMVDEGLFPERVPIVNVEGGCASGSMAVHLAWKDILSGLHDVSIAVGMDKFYHEDMGKVMTAFEHGIDREDRGRLISEYQAVADECGQTFQFGPNRSIFMDTYAMQACWHMWKWGTTQRQIAVGASKNHYNGSLNPNAQYRFEVPVEKVLDDYEVSYPVTRSMCAPIGDGAAAAILCSEKFLKTQPLHVQKRAVKVRASTLSGGKHRPISEPSLTRWAAEKSYKLSGLSPQDINVAEVHDATSFCEIYQAEMMGFCPIGEGGKFIESGATMLDGKIPINTSGGLVSKGHPIGATGISMIYEIITQLRGEAEKRQVKDAQYGLIENGGGVISVEEFACGVTILERS</sequence>
<evidence type="ECO:0000256" key="6">
    <source>
        <dbReference type="ARBA" id="ARBA00032316"/>
    </source>
</evidence>